<dbReference type="EMBL" id="BFEA01000224">
    <property type="protein sequence ID" value="GBG75457.1"/>
    <property type="molecule type" value="Genomic_DNA"/>
</dbReference>
<dbReference type="AlphaFoldDB" id="A0A388KZH0"/>
<sequence>MPDCHAFVKRARLFFEKYTELKFRENGVKRRKKRPDVALWEELVNLSLPEEFGDELLCFLLFDSNSELKTRFGCGGMELGRWFSRWGKNVKHENDKDLAKRLYRYGRSASKKAIGSDVIDLELHQIDFDLIGSDGQHFPLRMLLWEGDLLRDVSWCAKVHDRENGVLIADAINKMNRDECPDEDWSLLGTKVRSRAGNAIAQRYKPHGNIPTLLKEMCCWSSSADYDFDEESLSDGSLHIEEEDLHDPTMFPKITPEQLTSLEDLKKVSLCNPNSIVYSNRSEFERLIPVAANLGPVLRESCCTSEGFQGIADEYGLRPSSLKHVMDFQCKHFQRLFRGTIWQQLPVDLMLRIVAFLPQRYIRLTPAQRCTHAKSQQCSSGHPLKLE</sequence>
<name>A0A388KZH0_CHABU</name>
<accession>A0A388KZH0</accession>
<evidence type="ECO:0000313" key="2">
    <source>
        <dbReference type="Proteomes" id="UP000265515"/>
    </source>
</evidence>
<dbReference type="Proteomes" id="UP000265515">
    <property type="component" value="Unassembled WGS sequence"/>
</dbReference>
<reference evidence="1 2" key="1">
    <citation type="journal article" date="2018" name="Cell">
        <title>The Chara Genome: Secondary Complexity and Implications for Plant Terrestrialization.</title>
        <authorList>
            <person name="Nishiyama T."/>
            <person name="Sakayama H."/>
            <person name="Vries J.D."/>
            <person name="Buschmann H."/>
            <person name="Saint-Marcoux D."/>
            <person name="Ullrich K.K."/>
            <person name="Haas F.B."/>
            <person name="Vanderstraeten L."/>
            <person name="Becker D."/>
            <person name="Lang D."/>
            <person name="Vosolsobe S."/>
            <person name="Rombauts S."/>
            <person name="Wilhelmsson P.K.I."/>
            <person name="Janitza P."/>
            <person name="Kern R."/>
            <person name="Heyl A."/>
            <person name="Rumpler F."/>
            <person name="Villalobos L.I.A.C."/>
            <person name="Clay J.M."/>
            <person name="Skokan R."/>
            <person name="Toyoda A."/>
            <person name="Suzuki Y."/>
            <person name="Kagoshima H."/>
            <person name="Schijlen E."/>
            <person name="Tajeshwar N."/>
            <person name="Catarino B."/>
            <person name="Hetherington A.J."/>
            <person name="Saltykova A."/>
            <person name="Bonnot C."/>
            <person name="Breuninger H."/>
            <person name="Symeonidi A."/>
            <person name="Radhakrishnan G.V."/>
            <person name="Van Nieuwerburgh F."/>
            <person name="Deforce D."/>
            <person name="Chang C."/>
            <person name="Karol K.G."/>
            <person name="Hedrich R."/>
            <person name="Ulvskov P."/>
            <person name="Glockner G."/>
            <person name="Delwiche C.F."/>
            <person name="Petrasek J."/>
            <person name="Van de Peer Y."/>
            <person name="Friml J."/>
            <person name="Beilby M."/>
            <person name="Dolan L."/>
            <person name="Kohara Y."/>
            <person name="Sugano S."/>
            <person name="Fujiyama A."/>
            <person name="Delaux P.-M."/>
            <person name="Quint M."/>
            <person name="TheiBen G."/>
            <person name="Hagemann M."/>
            <person name="Harholt J."/>
            <person name="Dunand C."/>
            <person name="Zachgo S."/>
            <person name="Langdale J."/>
            <person name="Maumus F."/>
            <person name="Straeten D.V.D."/>
            <person name="Gould S.B."/>
            <person name="Rensing S.A."/>
        </authorList>
    </citation>
    <scope>NUCLEOTIDE SEQUENCE [LARGE SCALE GENOMIC DNA]</scope>
    <source>
        <strain evidence="1 2">S276</strain>
    </source>
</reference>
<gene>
    <name evidence="1" type="ORF">CBR_g20088</name>
</gene>
<organism evidence="1 2">
    <name type="scientific">Chara braunii</name>
    <name type="common">Braun's stonewort</name>
    <dbReference type="NCBI Taxonomy" id="69332"/>
    <lineage>
        <taxon>Eukaryota</taxon>
        <taxon>Viridiplantae</taxon>
        <taxon>Streptophyta</taxon>
        <taxon>Charophyceae</taxon>
        <taxon>Charales</taxon>
        <taxon>Characeae</taxon>
        <taxon>Chara</taxon>
    </lineage>
</organism>
<evidence type="ECO:0000313" key="1">
    <source>
        <dbReference type="EMBL" id="GBG75457.1"/>
    </source>
</evidence>
<dbReference type="Gramene" id="GBG75457">
    <property type="protein sequence ID" value="GBG75457"/>
    <property type="gene ID" value="CBR_g20088"/>
</dbReference>
<comment type="caution">
    <text evidence="1">The sequence shown here is derived from an EMBL/GenBank/DDBJ whole genome shotgun (WGS) entry which is preliminary data.</text>
</comment>
<protein>
    <submittedName>
        <fullName evidence="1">Uncharacterized protein</fullName>
    </submittedName>
</protein>
<keyword evidence="2" id="KW-1185">Reference proteome</keyword>
<proteinExistence type="predicted"/>